<feature type="coiled-coil region" evidence="1">
    <location>
        <begin position="5"/>
        <end position="159"/>
    </location>
</feature>
<evidence type="ECO:0000313" key="4">
    <source>
        <dbReference type="EMBL" id="TRZ05632.1"/>
    </source>
</evidence>
<reference evidence="4" key="1">
    <citation type="submission" date="2019-04" db="EMBL/GenBank/DDBJ databases">
        <title>Genome assembly of Zosterops borbonicus 15179.</title>
        <authorList>
            <person name="Leroy T."/>
            <person name="Anselmetti Y."/>
            <person name="Tilak M.-K."/>
            <person name="Nabholz B."/>
        </authorList>
    </citation>
    <scope>NUCLEOTIDE SEQUENCE</scope>
    <source>
        <strain evidence="4">HGM_15179</strain>
        <tissue evidence="4">Muscle</tissue>
    </source>
</reference>
<feature type="domain" description="CEP250 coiled coil" evidence="2">
    <location>
        <begin position="146"/>
        <end position="227"/>
    </location>
</feature>
<evidence type="ECO:0000313" key="3">
    <source>
        <dbReference type="EMBL" id="TRZ05041.1"/>
    </source>
</evidence>
<accession>A0A8K1FW93</accession>
<name>A0A8K1FW93_9PASS</name>
<keyword evidence="5" id="KW-1185">Reference proteome</keyword>
<evidence type="ECO:0000259" key="2">
    <source>
        <dbReference type="Pfam" id="PF25774"/>
    </source>
</evidence>
<proteinExistence type="predicted"/>
<dbReference type="InterPro" id="IPR057658">
    <property type="entry name" value="CEP250_CC"/>
</dbReference>
<protein>
    <recommendedName>
        <fullName evidence="2">CEP250 coiled coil domain-containing protein</fullName>
    </recommendedName>
</protein>
<dbReference type="OrthoDB" id="9219563at2759"/>
<dbReference type="Proteomes" id="UP000796761">
    <property type="component" value="Unassembled WGS sequence"/>
</dbReference>
<dbReference type="EMBL" id="SWJQ01006972">
    <property type="protein sequence ID" value="TRZ05041.1"/>
    <property type="molecule type" value="Genomic_DNA"/>
</dbReference>
<comment type="caution">
    <text evidence="4">The sequence shown here is derived from an EMBL/GenBank/DDBJ whole genome shotgun (WGS) entry which is preliminary data.</text>
</comment>
<keyword evidence="1" id="KW-0175">Coiled coil</keyword>
<dbReference type="EMBL" id="SWJQ01003760">
    <property type="protein sequence ID" value="TRZ05632.1"/>
    <property type="molecule type" value="Genomic_DNA"/>
</dbReference>
<evidence type="ECO:0000256" key="1">
    <source>
        <dbReference type="SAM" id="Coils"/>
    </source>
</evidence>
<evidence type="ECO:0000313" key="5">
    <source>
        <dbReference type="Proteomes" id="UP000796761"/>
    </source>
</evidence>
<dbReference type="AlphaFoldDB" id="A0A8K1FW93"/>
<dbReference type="Pfam" id="PF25774">
    <property type="entry name" value="CC_CEP250"/>
    <property type="match status" value="1"/>
</dbReference>
<organism evidence="4 5">
    <name type="scientific">Zosterops borbonicus</name>
    <dbReference type="NCBI Taxonomy" id="364589"/>
    <lineage>
        <taxon>Eukaryota</taxon>
        <taxon>Metazoa</taxon>
        <taxon>Chordata</taxon>
        <taxon>Craniata</taxon>
        <taxon>Vertebrata</taxon>
        <taxon>Euteleostomi</taxon>
        <taxon>Archelosauria</taxon>
        <taxon>Archosauria</taxon>
        <taxon>Dinosauria</taxon>
        <taxon>Saurischia</taxon>
        <taxon>Theropoda</taxon>
        <taxon>Coelurosauria</taxon>
        <taxon>Aves</taxon>
        <taxon>Neognathae</taxon>
        <taxon>Neoaves</taxon>
        <taxon>Telluraves</taxon>
        <taxon>Australaves</taxon>
        <taxon>Passeriformes</taxon>
        <taxon>Sylvioidea</taxon>
        <taxon>Zosteropidae</taxon>
        <taxon>Zosterops</taxon>
    </lineage>
</organism>
<gene>
    <name evidence="4" type="ORF">HGM15179_021475</name>
    <name evidence="3" type="ORF">HGM15179_022066</name>
</gene>
<sequence length="352" mass="39260">MEMAVHEAAQEKQLLETEVSELRVRLQSSEERAEAMAIQCKAVELKLWKTKAQRDRLKANNQELLTQLDETMWRAEHQKTSLQSALKEEAVTLCQEVASLQRQLERLEKERKDVQHERELYEQQMRDLEKKNEMHAPHIHSWDDIIQQLEMEREGMQEDLEHGAAGTLNTTGREELEGRENIQSLSAALCKSEMAKVTWKKDLAILQGRASDTGTGQSHLQVGTGIHLQSTTISQNYSNNVSHKEVGSISLSVQASLGKAAWAAAGSFVYVLGSSQRPLTAALFPGMARMIDTSLELAIQISSRPKAGDGELLLLCPHMTRQHMCEFGFGVGMNGAGEQSDGLNPAEFWANG</sequence>